<evidence type="ECO:0000259" key="1">
    <source>
        <dbReference type="Pfam" id="PF01609"/>
    </source>
</evidence>
<dbReference type="Pfam" id="PF01609">
    <property type="entry name" value="DDE_Tnp_1"/>
    <property type="match status" value="2"/>
</dbReference>
<dbReference type="InterPro" id="IPR002559">
    <property type="entry name" value="Transposase_11"/>
</dbReference>
<comment type="caution">
    <text evidence="3">The sequence shown here is derived from an EMBL/GenBank/DDBJ whole genome shotgun (WGS) entry which is preliminary data.</text>
</comment>
<feature type="domain" description="Transposase IS4-like" evidence="1">
    <location>
        <begin position="96"/>
        <end position="171"/>
    </location>
</feature>
<sequence>MRKSYPSDISREQFEKIRPILESSKKKTRPRKLDLYEVFCAVLYVLKSCCQWRMLPKDFPKWENIYYYFQIWSKKNGEKPSLLELVLKKTSWRDTAEEKGYDTGKKISGIKRHIAVDTQGLPHAIHITTAEATDRSSAVKMVKNAKANLSEVKNILVDAGYTGENFATQIKKTIGATVEVIKRSELIPLLYCQKMGHTAEEKGYDTGKKISGIKRHIAVDTQGLPHAIHITTAEATDRSSAVKMVKNAKANLSEVKNILVDAGYTGENFATQIKRLSCNR</sequence>
<keyword evidence="4" id="KW-1185">Reference proteome</keyword>
<dbReference type="Proteomes" id="UP000886998">
    <property type="component" value="Unassembled WGS sequence"/>
</dbReference>
<name>A0A8X6Y4D9_9ARAC</name>
<reference evidence="3" key="1">
    <citation type="submission" date="2020-08" db="EMBL/GenBank/DDBJ databases">
        <title>Multicomponent nature underlies the extraordinary mechanical properties of spider dragline silk.</title>
        <authorList>
            <person name="Kono N."/>
            <person name="Nakamura H."/>
            <person name="Mori M."/>
            <person name="Yoshida Y."/>
            <person name="Ohtoshi R."/>
            <person name="Malay A.D."/>
            <person name="Moran D.A.P."/>
            <person name="Tomita M."/>
            <person name="Numata K."/>
            <person name="Arakawa K."/>
        </authorList>
    </citation>
    <scope>NUCLEOTIDE SEQUENCE</scope>
</reference>
<dbReference type="NCBIfam" id="NF033580">
    <property type="entry name" value="transpos_IS5_3"/>
    <property type="match status" value="1"/>
</dbReference>
<dbReference type="OrthoDB" id="8313467at2759"/>
<dbReference type="PANTHER" id="PTHR30007">
    <property type="entry name" value="PHP DOMAIN PROTEIN"/>
    <property type="match status" value="1"/>
</dbReference>
<evidence type="ECO:0000259" key="2">
    <source>
        <dbReference type="Pfam" id="PF13340"/>
    </source>
</evidence>
<dbReference type="Pfam" id="PF13340">
    <property type="entry name" value="DUF4096"/>
    <property type="match status" value="1"/>
</dbReference>
<dbReference type="EMBL" id="BMAV01015538">
    <property type="protein sequence ID" value="GFY65277.1"/>
    <property type="molecule type" value="Genomic_DNA"/>
</dbReference>
<protein>
    <recommendedName>
        <fullName evidence="5">Transposase</fullName>
    </recommendedName>
</protein>
<dbReference type="GO" id="GO:0006313">
    <property type="term" value="P:DNA transposition"/>
    <property type="evidence" value="ECO:0007669"/>
    <property type="project" value="InterPro"/>
</dbReference>
<organism evidence="3 4">
    <name type="scientific">Trichonephila inaurata madagascariensis</name>
    <dbReference type="NCBI Taxonomy" id="2747483"/>
    <lineage>
        <taxon>Eukaryota</taxon>
        <taxon>Metazoa</taxon>
        <taxon>Ecdysozoa</taxon>
        <taxon>Arthropoda</taxon>
        <taxon>Chelicerata</taxon>
        <taxon>Arachnida</taxon>
        <taxon>Araneae</taxon>
        <taxon>Araneomorphae</taxon>
        <taxon>Entelegynae</taxon>
        <taxon>Araneoidea</taxon>
        <taxon>Nephilidae</taxon>
        <taxon>Trichonephila</taxon>
        <taxon>Trichonephila inaurata</taxon>
    </lineage>
</organism>
<proteinExistence type="predicted"/>
<feature type="domain" description="Transposase IS4-like" evidence="1">
    <location>
        <begin position="200"/>
        <end position="274"/>
    </location>
</feature>
<evidence type="ECO:0000313" key="4">
    <source>
        <dbReference type="Proteomes" id="UP000886998"/>
    </source>
</evidence>
<gene>
    <name evidence="3" type="primary">CO120_01035</name>
    <name evidence="3" type="ORF">TNIN_37791</name>
</gene>
<dbReference type="GO" id="GO:0003677">
    <property type="term" value="F:DNA binding"/>
    <property type="evidence" value="ECO:0007669"/>
    <property type="project" value="InterPro"/>
</dbReference>
<dbReference type="PANTHER" id="PTHR30007:SF0">
    <property type="entry name" value="TRANSPOSASE"/>
    <property type="match status" value="1"/>
</dbReference>
<evidence type="ECO:0000313" key="3">
    <source>
        <dbReference type="EMBL" id="GFY65277.1"/>
    </source>
</evidence>
<dbReference type="GO" id="GO:0004803">
    <property type="term" value="F:transposase activity"/>
    <property type="evidence" value="ECO:0007669"/>
    <property type="project" value="InterPro"/>
</dbReference>
<dbReference type="AlphaFoldDB" id="A0A8X6Y4D9"/>
<accession>A0A8X6Y4D9</accession>
<evidence type="ECO:0008006" key="5">
    <source>
        <dbReference type="Google" id="ProtNLM"/>
    </source>
</evidence>
<feature type="domain" description="Insertion element IS402-like" evidence="2">
    <location>
        <begin position="10"/>
        <end position="75"/>
    </location>
</feature>
<dbReference type="InterPro" id="IPR025161">
    <property type="entry name" value="IS402-like_dom"/>
</dbReference>